<sequence>MFGVNLRMPWNLLRQAFVGSPQAARQDADECAKYAAMVIKQRYDQRHTPIFFSAGDYVYLRLAQGADPGYVLPSRNITRKLTQRHIKCRVIERVGRLAYRLQLPPELAGAHPVVSVQHLERAPAEGHMTSTEPPSTHDPRFPESHTKRTLSLAAPRIEKPSW</sequence>
<feature type="region of interest" description="Disordered" evidence="1">
    <location>
        <begin position="123"/>
        <end position="162"/>
    </location>
</feature>
<protein>
    <recommendedName>
        <fullName evidence="2">Tf2-1-like SH3-like domain-containing protein</fullName>
    </recommendedName>
</protein>
<accession>A0ABQ8WM50</accession>
<dbReference type="EMBL" id="JAPVEB010000003">
    <property type="protein sequence ID" value="KAJ5270794.1"/>
    <property type="molecule type" value="Genomic_DNA"/>
</dbReference>
<evidence type="ECO:0000313" key="4">
    <source>
        <dbReference type="Proteomes" id="UP001220256"/>
    </source>
</evidence>
<proteinExistence type="predicted"/>
<feature type="domain" description="Tf2-1-like SH3-like" evidence="2">
    <location>
        <begin position="55"/>
        <end position="121"/>
    </location>
</feature>
<evidence type="ECO:0000256" key="1">
    <source>
        <dbReference type="SAM" id="MobiDB-lite"/>
    </source>
</evidence>
<dbReference type="Pfam" id="PF24626">
    <property type="entry name" value="SH3_Tf2-1"/>
    <property type="match status" value="1"/>
</dbReference>
<evidence type="ECO:0000259" key="2">
    <source>
        <dbReference type="Pfam" id="PF24626"/>
    </source>
</evidence>
<feature type="compositionally biased region" description="Basic and acidic residues" evidence="1">
    <location>
        <begin position="135"/>
        <end position="146"/>
    </location>
</feature>
<reference evidence="3 4" key="1">
    <citation type="journal article" date="2023" name="IMA Fungus">
        <title>Comparative genomic study of the Penicillium genus elucidates a diverse pangenome and 15 lateral gene transfer events.</title>
        <authorList>
            <person name="Petersen C."/>
            <person name="Sorensen T."/>
            <person name="Nielsen M.R."/>
            <person name="Sondergaard T.E."/>
            <person name="Sorensen J.L."/>
            <person name="Fitzpatrick D.A."/>
            <person name="Frisvad J.C."/>
            <person name="Nielsen K.L."/>
        </authorList>
    </citation>
    <scope>NUCLEOTIDE SEQUENCE [LARGE SCALE GENOMIC DNA]</scope>
    <source>
        <strain evidence="3 4">IBT 3361</strain>
    </source>
</reference>
<organism evidence="3 4">
    <name type="scientific">Penicillium chrysogenum</name>
    <name type="common">Penicillium notatum</name>
    <dbReference type="NCBI Taxonomy" id="5076"/>
    <lineage>
        <taxon>Eukaryota</taxon>
        <taxon>Fungi</taxon>
        <taxon>Dikarya</taxon>
        <taxon>Ascomycota</taxon>
        <taxon>Pezizomycotina</taxon>
        <taxon>Eurotiomycetes</taxon>
        <taxon>Eurotiomycetidae</taxon>
        <taxon>Eurotiales</taxon>
        <taxon>Aspergillaceae</taxon>
        <taxon>Penicillium</taxon>
        <taxon>Penicillium chrysogenum species complex</taxon>
    </lineage>
</organism>
<comment type="caution">
    <text evidence="3">The sequence shown here is derived from an EMBL/GenBank/DDBJ whole genome shotgun (WGS) entry which is preliminary data.</text>
</comment>
<name>A0ABQ8WM50_PENCH</name>
<dbReference type="Proteomes" id="UP001220256">
    <property type="component" value="Unassembled WGS sequence"/>
</dbReference>
<gene>
    <name evidence="3" type="ORF">N7505_006552</name>
</gene>
<dbReference type="InterPro" id="IPR056924">
    <property type="entry name" value="SH3_Tf2-1"/>
</dbReference>
<evidence type="ECO:0000313" key="3">
    <source>
        <dbReference type="EMBL" id="KAJ5270794.1"/>
    </source>
</evidence>
<keyword evidence="4" id="KW-1185">Reference proteome</keyword>